<accession>A0AAV5L8G3</accession>
<dbReference type="Proteomes" id="UP001054252">
    <property type="component" value="Unassembled WGS sequence"/>
</dbReference>
<organism evidence="1 2">
    <name type="scientific">Rubroshorea leprosula</name>
    <dbReference type="NCBI Taxonomy" id="152421"/>
    <lineage>
        <taxon>Eukaryota</taxon>
        <taxon>Viridiplantae</taxon>
        <taxon>Streptophyta</taxon>
        <taxon>Embryophyta</taxon>
        <taxon>Tracheophyta</taxon>
        <taxon>Spermatophyta</taxon>
        <taxon>Magnoliopsida</taxon>
        <taxon>eudicotyledons</taxon>
        <taxon>Gunneridae</taxon>
        <taxon>Pentapetalae</taxon>
        <taxon>rosids</taxon>
        <taxon>malvids</taxon>
        <taxon>Malvales</taxon>
        <taxon>Dipterocarpaceae</taxon>
        <taxon>Rubroshorea</taxon>
    </lineage>
</organism>
<evidence type="ECO:0000313" key="2">
    <source>
        <dbReference type="Proteomes" id="UP001054252"/>
    </source>
</evidence>
<gene>
    <name evidence="1" type="ORF">SLEP1_g41845</name>
</gene>
<name>A0AAV5L8G3_9ROSI</name>
<proteinExistence type="predicted"/>
<dbReference type="EMBL" id="BPVZ01000100">
    <property type="protein sequence ID" value="GKV33322.1"/>
    <property type="molecule type" value="Genomic_DNA"/>
</dbReference>
<dbReference type="AlphaFoldDB" id="A0AAV5L8G3"/>
<evidence type="ECO:0000313" key="1">
    <source>
        <dbReference type="EMBL" id="GKV33322.1"/>
    </source>
</evidence>
<sequence>MDQICQTGKADFNTIFLLQVYSHSCKMNTADSCASLL</sequence>
<reference evidence="1 2" key="1">
    <citation type="journal article" date="2021" name="Commun. Biol.">
        <title>The genome of Shorea leprosula (Dipterocarpaceae) highlights the ecological relevance of drought in aseasonal tropical rainforests.</title>
        <authorList>
            <person name="Ng K.K.S."/>
            <person name="Kobayashi M.J."/>
            <person name="Fawcett J.A."/>
            <person name="Hatakeyama M."/>
            <person name="Paape T."/>
            <person name="Ng C.H."/>
            <person name="Ang C.C."/>
            <person name="Tnah L.H."/>
            <person name="Lee C.T."/>
            <person name="Nishiyama T."/>
            <person name="Sese J."/>
            <person name="O'Brien M.J."/>
            <person name="Copetti D."/>
            <person name="Mohd Noor M.I."/>
            <person name="Ong R.C."/>
            <person name="Putra M."/>
            <person name="Sireger I.Z."/>
            <person name="Indrioko S."/>
            <person name="Kosugi Y."/>
            <person name="Izuno A."/>
            <person name="Isagi Y."/>
            <person name="Lee S.L."/>
            <person name="Shimizu K.K."/>
        </authorList>
    </citation>
    <scope>NUCLEOTIDE SEQUENCE [LARGE SCALE GENOMIC DNA]</scope>
    <source>
        <strain evidence="1">214</strain>
    </source>
</reference>
<comment type="caution">
    <text evidence="1">The sequence shown here is derived from an EMBL/GenBank/DDBJ whole genome shotgun (WGS) entry which is preliminary data.</text>
</comment>
<protein>
    <submittedName>
        <fullName evidence="1">Uncharacterized protein</fullName>
    </submittedName>
</protein>
<keyword evidence="2" id="KW-1185">Reference proteome</keyword>